<proteinExistence type="predicted"/>
<dbReference type="Proteomes" id="UP000186112">
    <property type="component" value="Unassembled WGS sequence"/>
</dbReference>
<comment type="caution">
    <text evidence="2">The sequence shown here is derived from an EMBL/GenBank/DDBJ whole genome shotgun (WGS) entry which is preliminary data.</text>
</comment>
<dbReference type="RefSeq" id="WP_233120151.1">
    <property type="nucleotide sequence ID" value="NZ_LTDM01000013.1"/>
</dbReference>
<dbReference type="EMBL" id="LTDM01000013">
    <property type="protein sequence ID" value="OLS02953.1"/>
    <property type="molecule type" value="Genomic_DNA"/>
</dbReference>
<dbReference type="AlphaFoldDB" id="A0A1U7M6K4"/>
<gene>
    <name evidence="2" type="ORF">TICRE_10100</name>
</gene>
<keyword evidence="1" id="KW-0472">Membrane</keyword>
<keyword evidence="1" id="KW-0812">Transmembrane</keyword>
<accession>A0A1U7M6K4</accession>
<evidence type="ECO:0000313" key="3">
    <source>
        <dbReference type="Proteomes" id="UP000186112"/>
    </source>
</evidence>
<evidence type="ECO:0000256" key="1">
    <source>
        <dbReference type="SAM" id="Phobius"/>
    </source>
</evidence>
<sequence>MEISITAFPEGMSIVITIILYAKEGETMKKYINIKKLYLFTFISFMATFLFLYIFTGTAEQFYTGWDGYGDKNIESIFIDVIFILLLLVNFTGIVLSVIYTFKIFFNKLVKKSK</sequence>
<feature type="transmembrane region" description="Helical" evidence="1">
    <location>
        <begin position="76"/>
        <end position="102"/>
    </location>
</feature>
<feature type="transmembrane region" description="Helical" evidence="1">
    <location>
        <begin position="37"/>
        <end position="56"/>
    </location>
</feature>
<keyword evidence="3" id="KW-1185">Reference proteome</keyword>
<name>A0A1U7M6K4_TISCR</name>
<organism evidence="2 3">
    <name type="scientific">Tissierella creatinophila DSM 6911</name>
    <dbReference type="NCBI Taxonomy" id="1123403"/>
    <lineage>
        <taxon>Bacteria</taxon>
        <taxon>Bacillati</taxon>
        <taxon>Bacillota</taxon>
        <taxon>Tissierellia</taxon>
        <taxon>Tissierellales</taxon>
        <taxon>Tissierellaceae</taxon>
        <taxon>Tissierella</taxon>
    </lineage>
</organism>
<evidence type="ECO:0000313" key="2">
    <source>
        <dbReference type="EMBL" id="OLS02953.1"/>
    </source>
</evidence>
<reference evidence="2 3" key="1">
    <citation type="submission" date="2016-02" db="EMBL/GenBank/DDBJ databases">
        <title>Genome sequence of Tissierella creatinophila DSM 6911.</title>
        <authorList>
            <person name="Poehlein A."/>
            <person name="Daniel R."/>
        </authorList>
    </citation>
    <scope>NUCLEOTIDE SEQUENCE [LARGE SCALE GENOMIC DNA]</scope>
    <source>
        <strain evidence="2 3">DSM 6911</strain>
    </source>
</reference>
<protein>
    <submittedName>
        <fullName evidence="2">Uncharacterized protein</fullName>
    </submittedName>
</protein>
<keyword evidence="1" id="KW-1133">Transmembrane helix</keyword>